<keyword evidence="1" id="KW-1133">Transmembrane helix</keyword>
<dbReference type="EMBL" id="ADFT01000011">
    <property type="protein sequence ID" value="EFB63144.1"/>
    <property type="molecule type" value="Genomic_DNA"/>
</dbReference>
<protein>
    <submittedName>
        <fullName evidence="2">Uncharacterized protein</fullName>
    </submittedName>
</protein>
<keyword evidence="1" id="KW-0472">Membrane</keyword>
<keyword evidence="1" id="KW-0812">Transmembrane</keyword>
<evidence type="ECO:0000313" key="3">
    <source>
        <dbReference type="Proteomes" id="UP000003684"/>
    </source>
</evidence>
<proteinExistence type="predicted"/>
<dbReference type="AlphaFoldDB" id="D1YHR1"/>
<accession>D1YHR1</accession>
<evidence type="ECO:0000256" key="1">
    <source>
        <dbReference type="SAM" id="Phobius"/>
    </source>
</evidence>
<gene>
    <name evidence="2" type="ORF">HMPREF9209_0621</name>
</gene>
<dbReference type="Proteomes" id="UP000003684">
    <property type="component" value="Unassembled WGS sequence"/>
</dbReference>
<feature type="transmembrane region" description="Helical" evidence="1">
    <location>
        <begin position="6"/>
        <end position="25"/>
    </location>
</feature>
<organism evidence="2 3">
    <name type="scientific">Lactobacillus gasseri 224-1</name>
    <dbReference type="NCBI Taxonomy" id="679196"/>
    <lineage>
        <taxon>Bacteria</taxon>
        <taxon>Bacillati</taxon>
        <taxon>Bacillota</taxon>
        <taxon>Bacilli</taxon>
        <taxon>Lactobacillales</taxon>
        <taxon>Lactobacillaceae</taxon>
        <taxon>Lactobacillus</taxon>
    </lineage>
</organism>
<sequence>MSFEQIGDMLVVAVSVVIAIIFYVYSKIRLLLIKKLCKAMH</sequence>
<reference evidence="2 3" key="1">
    <citation type="submission" date="2009-12" db="EMBL/GenBank/DDBJ databases">
        <title>Genome Sequence of Lactobacillus gasseri 224-1.</title>
        <authorList>
            <person name="Durkin A.S."/>
            <person name="Madupu R."/>
            <person name="Torralba M."/>
            <person name="Methe B."/>
            <person name="Sutton G."/>
            <person name="Strausberg R.L."/>
            <person name="Nelson K.E."/>
        </authorList>
    </citation>
    <scope>NUCLEOTIDE SEQUENCE [LARGE SCALE GENOMIC DNA]</scope>
    <source>
        <strain evidence="2 3">224-1</strain>
    </source>
</reference>
<evidence type="ECO:0000313" key="2">
    <source>
        <dbReference type="EMBL" id="EFB63144.1"/>
    </source>
</evidence>
<comment type="caution">
    <text evidence="2">The sequence shown here is derived from an EMBL/GenBank/DDBJ whole genome shotgun (WGS) entry which is preliminary data.</text>
</comment>
<name>D1YHR1_LACGS</name>